<feature type="region of interest" description="Disordered" evidence="1">
    <location>
        <begin position="47"/>
        <end position="67"/>
    </location>
</feature>
<organism evidence="2 3">
    <name type="scientific">Eumeta variegata</name>
    <name type="common">Bagworm moth</name>
    <name type="synonym">Eumeta japonica</name>
    <dbReference type="NCBI Taxonomy" id="151549"/>
    <lineage>
        <taxon>Eukaryota</taxon>
        <taxon>Metazoa</taxon>
        <taxon>Ecdysozoa</taxon>
        <taxon>Arthropoda</taxon>
        <taxon>Hexapoda</taxon>
        <taxon>Insecta</taxon>
        <taxon>Pterygota</taxon>
        <taxon>Neoptera</taxon>
        <taxon>Endopterygota</taxon>
        <taxon>Lepidoptera</taxon>
        <taxon>Glossata</taxon>
        <taxon>Ditrysia</taxon>
        <taxon>Tineoidea</taxon>
        <taxon>Psychidae</taxon>
        <taxon>Oiketicinae</taxon>
        <taxon>Eumeta</taxon>
    </lineage>
</organism>
<feature type="region of interest" description="Disordered" evidence="1">
    <location>
        <begin position="93"/>
        <end position="112"/>
    </location>
</feature>
<accession>A0A4C1SU73</accession>
<reference evidence="2 3" key="1">
    <citation type="journal article" date="2019" name="Commun. Biol.">
        <title>The bagworm genome reveals a unique fibroin gene that provides high tensile strength.</title>
        <authorList>
            <person name="Kono N."/>
            <person name="Nakamura H."/>
            <person name="Ohtoshi R."/>
            <person name="Tomita M."/>
            <person name="Numata K."/>
            <person name="Arakawa K."/>
        </authorList>
    </citation>
    <scope>NUCLEOTIDE SEQUENCE [LARGE SCALE GENOMIC DNA]</scope>
</reference>
<dbReference type="AlphaFoldDB" id="A0A4C1SU73"/>
<evidence type="ECO:0000256" key="1">
    <source>
        <dbReference type="SAM" id="MobiDB-lite"/>
    </source>
</evidence>
<protein>
    <submittedName>
        <fullName evidence="2">Uncharacterized protein</fullName>
    </submittedName>
</protein>
<evidence type="ECO:0000313" key="2">
    <source>
        <dbReference type="EMBL" id="GBP04887.1"/>
    </source>
</evidence>
<dbReference type="Proteomes" id="UP000299102">
    <property type="component" value="Unassembled WGS sequence"/>
</dbReference>
<sequence>MNTNESRIRIRDSFVFMGHFVMASFAGADVEPPTSAHVIAHAHFGRWRGAPGMRSGNRRSGADPAAHVACPPATASIARSGPLYTAQAAHAVDCRPSDVNGPPTAGQGSTYR</sequence>
<keyword evidence="3" id="KW-1185">Reference proteome</keyword>
<proteinExistence type="predicted"/>
<name>A0A4C1SU73_EUMVA</name>
<comment type="caution">
    <text evidence="2">The sequence shown here is derived from an EMBL/GenBank/DDBJ whole genome shotgun (WGS) entry which is preliminary data.</text>
</comment>
<evidence type="ECO:0000313" key="3">
    <source>
        <dbReference type="Proteomes" id="UP000299102"/>
    </source>
</evidence>
<gene>
    <name evidence="2" type="ORF">EVAR_3778_1</name>
</gene>
<dbReference type="EMBL" id="BGZK01000015">
    <property type="protein sequence ID" value="GBP04887.1"/>
    <property type="molecule type" value="Genomic_DNA"/>
</dbReference>